<evidence type="ECO:0000313" key="2">
    <source>
        <dbReference type="Proteomes" id="UP000619743"/>
    </source>
</evidence>
<organism evidence="1 2">
    <name type="scientific">Neiella marina</name>
    <dbReference type="NCBI Taxonomy" id="508461"/>
    <lineage>
        <taxon>Bacteria</taxon>
        <taxon>Pseudomonadati</taxon>
        <taxon>Pseudomonadota</taxon>
        <taxon>Gammaproteobacteria</taxon>
        <taxon>Alteromonadales</taxon>
        <taxon>Echinimonadaceae</taxon>
        <taxon>Neiella</taxon>
    </lineage>
</organism>
<accession>A0A8J2XP47</accession>
<sequence>MTMDDFGYHDALINVVHELLHLHCDNDQKRESTWLRTPHAGLNSLSPNRAMRSIQGAEEAFDLLRSEYRTNNQI</sequence>
<name>A0A8J2XP47_9GAMM</name>
<keyword evidence="2" id="KW-1185">Reference proteome</keyword>
<dbReference type="Proteomes" id="UP000619743">
    <property type="component" value="Unassembled WGS sequence"/>
</dbReference>
<gene>
    <name evidence="1" type="ORF">GCM10011369_18760</name>
</gene>
<proteinExistence type="predicted"/>
<reference evidence="2" key="1">
    <citation type="journal article" date="2019" name="Int. J. Syst. Evol. Microbiol.">
        <title>The Global Catalogue of Microorganisms (GCM) 10K type strain sequencing project: providing services to taxonomists for standard genome sequencing and annotation.</title>
        <authorList>
            <consortium name="The Broad Institute Genomics Platform"/>
            <consortium name="The Broad Institute Genome Sequencing Center for Infectious Disease"/>
            <person name="Wu L."/>
            <person name="Ma J."/>
        </authorList>
    </citation>
    <scope>NUCLEOTIDE SEQUENCE [LARGE SCALE GENOMIC DNA]</scope>
    <source>
        <strain evidence="2">CGMCC 1.10130</strain>
    </source>
</reference>
<protein>
    <submittedName>
        <fullName evidence="1">Uncharacterized protein</fullName>
    </submittedName>
</protein>
<comment type="caution">
    <text evidence="1">The sequence shown here is derived from an EMBL/GenBank/DDBJ whole genome shotgun (WGS) entry which is preliminary data.</text>
</comment>
<evidence type="ECO:0000313" key="1">
    <source>
        <dbReference type="EMBL" id="GGA77162.1"/>
    </source>
</evidence>
<dbReference type="AlphaFoldDB" id="A0A8J2XP47"/>
<dbReference type="EMBL" id="BMDX01000008">
    <property type="protein sequence ID" value="GGA77162.1"/>
    <property type="molecule type" value="Genomic_DNA"/>
</dbReference>